<sequence>MPKTKIIFYQEAEGISPVVEWLQKLLKTDKKGFAKCITKIEQLAAQGHELRRPAADYLRNEIWELRAKQGTIQYRILYFYHGQNIAIIGHALIKKTSAVPSQDIERIIQRKAQFKQNPELHTYQGEINNA</sequence>
<dbReference type="AlphaFoldDB" id="A0A0F6RM60"/>
<proteinExistence type="predicted"/>
<dbReference type="RefSeq" id="WP_002733919.1">
    <property type="nucleotide sequence ID" value="NZ_CP011304.1"/>
</dbReference>
<dbReference type="InterPro" id="IPR009241">
    <property type="entry name" value="HigB-like"/>
</dbReference>
<dbReference type="Proteomes" id="UP000034103">
    <property type="component" value="Chromosome"/>
</dbReference>
<organism evidence="1 2">
    <name type="scientific">Microcystis aeruginosa NIES-2549</name>
    <dbReference type="NCBI Taxonomy" id="1641812"/>
    <lineage>
        <taxon>Bacteria</taxon>
        <taxon>Bacillati</taxon>
        <taxon>Cyanobacteriota</taxon>
        <taxon>Cyanophyceae</taxon>
        <taxon>Oscillatoriophycideae</taxon>
        <taxon>Chroococcales</taxon>
        <taxon>Microcystaceae</taxon>
        <taxon>Microcystis</taxon>
    </lineage>
</organism>
<accession>A0A0F6RM60</accession>
<dbReference type="EMBL" id="CP011304">
    <property type="protein sequence ID" value="AKE64978.1"/>
    <property type="molecule type" value="Genomic_DNA"/>
</dbReference>
<evidence type="ECO:0000313" key="2">
    <source>
        <dbReference type="Proteomes" id="UP000034103"/>
    </source>
</evidence>
<protein>
    <recommendedName>
        <fullName evidence="3">Phage-related protein</fullName>
    </recommendedName>
</protein>
<reference evidence="1 2" key="1">
    <citation type="journal article" date="2015" name="Genome Announc.">
        <title>Complete Genome Sequence of Microcystis aeruginosa NIES-2549, a Bloom-Forming Cyanobacterium from Lake Kasumigaura, Japan.</title>
        <authorList>
            <person name="Yamaguchi H."/>
            <person name="Suzuki S."/>
            <person name="Tanabe Y."/>
            <person name="Osana Y."/>
            <person name="Shimura Y."/>
            <person name="Ishida K."/>
            <person name="Kawachi M."/>
        </authorList>
    </citation>
    <scope>NUCLEOTIDE SEQUENCE [LARGE SCALE GENOMIC DNA]</scope>
    <source>
        <strain evidence="1 2">NIES-2549</strain>
    </source>
</reference>
<name>A0A0F6RM60_MICAE</name>
<evidence type="ECO:0008006" key="3">
    <source>
        <dbReference type="Google" id="ProtNLM"/>
    </source>
</evidence>
<dbReference type="HOGENOM" id="CLU_122734_0_0_3"/>
<dbReference type="Pfam" id="PF05973">
    <property type="entry name" value="Gp49"/>
    <property type="match status" value="1"/>
</dbReference>
<evidence type="ECO:0000313" key="1">
    <source>
        <dbReference type="EMBL" id="AKE64978.1"/>
    </source>
</evidence>
<gene>
    <name evidence="1" type="ORF">MYAER_2636</name>
</gene>
<dbReference type="PATRIC" id="fig|1641812.3.peg.2727"/>